<dbReference type="RefSeq" id="WP_347690623.1">
    <property type="nucleotide sequence ID" value="NZ_JBDPZN010000007.1"/>
</dbReference>
<evidence type="ECO:0000256" key="1">
    <source>
        <dbReference type="SAM" id="Phobius"/>
    </source>
</evidence>
<keyword evidence="3" id="KW-1185">Reference proteome</keyword>
<keyword evidence="1" id="KW-1133">Transmembrane helix</keyword>
<dbReference type="Pfam" id="PF04403">
    <property type="entry name" value="PqiA"/>
    <property type="match status" value="1"/>
</dbReference>
<name>A0ABV0FUT3_9GAMM</name>
<evidence type="ECO:0000313" key="2">
    <source>
        <dbReference type="EMBL" id="MEO3683754.1"/>
    </source>
</evidence>
<comment type="caution">
    <text evidence="2">The sequence shown here is derived from an EMBL/GenBank/DDBJ whole genome shotgun (WGS) entry which is preliminary data.</text>
</comment>
<organism evidence="2 3">
    <name type="scientific">Shewanella vesiculosa</name>
    <dbReference type="NCBI Taxonomy" id="518738"/>
    <lineage>
        <taxon>Bacteria</taxon>
        <taxon>Pseudomonadati</taxon>
        <taxon>Pseudomonadota</taxon>
        <taxon>Gammaproteobacteria</taxon>
        <taxon>Alteromonadales</taxon>
        <taxon>Shewanellaceae</taxon>
        <taxon>Shewanella</taxon>
    </lineage>
</organism>
<reference evidence="2 3" key="1">
    <citation type="submission" date="2024-05" db="EMBL/GenBank/DDBJ databases">
        <title>Genome sequencing of Marine Estuary Bacteria, Shewanella vesiculosa and S. baltica, and Pseudomonas syringae.</title>
        <authorList>
            <person name="Gurung A."/>
            <person name="Maclea K.S."/>
        </authorList>
    </citation>
    <scope>NUCLEOTIDE SEQUENCE [LARGE SCALE GENOMIC DNA]</scope>
    <source>
        <strain evidence="2 3">1A</strain>
    </source>
</reference>
<dbReference type="Proteomes" id="UP001477278">
    <property type="component" value="Unassembled WGS sequence"/>
</dbReference>
<feature type="transmembrane region" description="Helical" evidence="1">
    <location>
        <begin position="145"/>
        <end position="162"/>
    </location>
</feature>
<keyword evidence="1" id="KW-0812">Transmembrane</keyword>
<accession>A0ABV0FUT3</accession>
<dbReference type="InterPro" id="IPR007498">
    <property type="entry name" value="PqiA-like"/>
</dbReference>
<sequence>MKVYLSISLVLISLILLIPGVTEPMLTMTGTIEKSQLLDTGKDMLTQNLTEDSRANTRGILDVAASLFGLDTLEGEVEVFRNSRSIIDTIVALYQSHNLIVAMLVGLFSIVIPAVKLITMLILLLPVPLRIKQQLNSMIGAIGKWSMADVFVVAIIVTYMAGNASAGMGDMLKTQSQFEIGFYYFLGYCIFSIASQMMIDMTQTRKSQSTFVNIDD</sequence>
<protein>
    <submittedName>
        <fullName evidence="2">Paraquat-inducible protein A</fullName>
    </submittedName>
</protein>
<keyword evidence="1" id="KW-0472">Membrane</keyword>
<feature type="transmembrane region" description="Helical" evidence="1">
    <location>
        <begin position="99"/>
        <end position="125"/>
    </location>
</feature>
<dbReference type="EMBL" id="JBDPZN010000007">
    <property type="protein sequence ID" value="MEO3683754.1"/>
    <property type="molecule type" value="Genomic_DNA"/>
</dbReference>
<gene>
    <name evidence="2" type="ORF">ABHN84_15875</name>
</gene>
<feature type="transmembrane region" description="Helical" evidence="1">
    <location>
        <begin position="182"/>
        <end position="199"/>
    </location>
</feature>
<evidence type="ECO:0000313" key="3">
    <source>
        <dbReference type="Proteomes" id="UP001477278"/>
    </source>
</evidence>
<proteinExistence type="predicted"/>